<feature type="region of interest" description="Disordered" evidence="1">
    <location>
        <begin position="540"/>
        <end position="563"/>
    </location>
</feature>
<evidence type="ECO:0000313" key="2">
    <source>
        <dbReference type="EMBL" id="KAH7313536.1"/>
    </source>
</evidence>
<feature type="compositionally biased region" description="Basic and acidic residues" evidence="1">
    <location>
        <begin position="35"/>
        <end position="44"/>
    </location>
</feature>
<dbReference type="EMBL" id="JAGPNK010000009">
    <property type="protein sequence ID" value="KAH7313536.1"/>
    <property type="molecule type" value="Genomic_DNA"/>
</dbReference>
<feature type="region of interest" description="Disordered" evidence="1">
    <location>
        <begin position="403"/>
        <end position="434"/>
    </location>
</feature>
<evidence type="ECO:0000256" key="1">
    <source>
        <dbReference type="SAM" id="MobiDB-lite"/>
    </source>
</evidence>
<feature type="region of interest" description="Disordered" evidence="1">
    <location>
        <begin position="646"/>
        <end position="700"/>
    </location>
</feature>
<feature type="compositionally biased region" description="Polar residues" evidence="1">
    <location>
        <begin position="25"/>
        <end position="34"/>
    </location>
</feature>
<dbReference type="Proteomes" id="UP000813444">
    <property type="component" value="Unassembled WGS sequence"/>
</dbReference>
<feature type="region of interest" description="Disordered" evidence="1">
    <location>
        <begin position="725"/>
        <end position="745"/>
    </location>
</feature>
<evidence type="ECO:0000313" key="3">
    <source>
        <dbReference type="Proteomes" id="UP000813444"/>
    </source>
</evidence>
<feature type="region of interest" description="Disordered" evidence="1">
    <location>
        <begin position="457"/>
        <end position="481"/>
    </location>
</feature>
<keyword evidence="3" id="KW-1185">Reference proteome</keyword>
<protein>
    <submittedName>
        <fullName evidence="2">Uncharacterized protein</fullName>
    </submittedName>
</protein>
<organism evidence="2 3">
    <name type="scientific">Stachybotrys elegans</name>
    <dbReference type="NCBI Taxonomy" id="80388"/>
    <lineage>
        <taxon>Eukaryota</taxon>
        <taxon>Fungi</taxon>
        <taxon>Dikarya</taxon>
        <taxon>Ascomycota</taxon>
        <taxon>Pezizomycotina</taxon>
        <taxon>Sordariomycetes</taxon>
        <taxon>Hypocreomycetidae</taxon>
        <taxon>Hypocreales</taxon>
        <taxon>Stachybotryaceae</taxon>
        <taxon>Stachybotrys</taxon>
    </lineage>
</organism>
<feature type="compositionally biased region" description="Polar residues" evidence="1">
    <location>
        <begin position="676"/>
        <end position="685"/>
    </location>
</feature>
<name>A0A8K0SND9_9HYPO</name>
<dbReference type="OrthoDB" id="5389734at2759"/>
<feature type="region of interest" description="Disordered" evidence="1">
    <location>
        <begin position="772"/>
        <end position="794"/>
    </location>
</feature>
<feature type="region of interest" description="Disordered" evidence="1">
    <location>
        <begin position="22"/>
        <end position="67"/>
    </location>
</feature>
<sequence length="794" mass="88214">MTATDLPPINFDDGFRIVLLPTVDESPNSPASDDSSIRYSHDLDDASSINGLEPESAIEPASQPGIPTHPVPSLQAAFAESLQEVTTGGAEEKPKLKEIPSQARRQKLLDQNREDTPFDAIWRYRPGQKQHEVIKLIAQITFGVYLLLNGMANDDGQVVGILQGHIDEVDEFLEVALDDMAQATLDMNERMKHLQVPLSNMDVLGEMLEDRHFRTEIIDRNEKIDHILARTNVAMKQWDDDIDAGLRCTTAFQGWLVSIKTGSWRSERSHLEDIYEAMKGNAEGWLHAFDEMNSRIQAVNELAIRLMTILAEMQKKTGEVNRQTWVSIGSHTFPLPVTGRDVVPDVVSPNSVSVLSPGASSIYSPLSVDANVTSPAFGLSRAPGSLRSVHSTKRSVLRSNVGSISGSTARNSIHNGSEATPVTGAQTGSRRGSISTVRAVEATALFDVEDLNEFPLPGATPLLPPTRNGTRKAKPGAEPVPRINTSERFLKVEEVEEPPEEPLYILQPRTYTPQPPPTPISPPHSPMMPMLRETIALSEQLDSQRQSVQPFKSESLPQKKRSLRQRISNPPEAIMIPPKFSEQPVQHIVPPAELARYEPEQYEEPVQHYYQNNVSTPTTGTSRAHDSVYGFDAQPQHVHQPSRMVSHSDFTSHPFNPLAGSPYSEHPQFYRPVQASPHSPLQQRPHTAVPGDSYRPSASYPQYIRHQPSRLGGMSMLSSVTTARYTERAATPSSRTQPGDKQLKKKKSAFGWFKKAFSLDEEEKAAFEARKAMRYQDPAPNPNSPKFLDGRRLR</sequence>
<comment type="caution">
    <text evidence="2">The sequence shown here is derived from an EMBL/GenBank/DDBJ whole genome shotgun (WGS) entry which is preliminary data.</text>
</comment>
<accession>A0A8K0SND9</accession>
<dbReference type="AlphaFoldDB" id="A0A8K0SND9"/>
<reference evidence="2" key="1">
    <citation type="journal article" date="2021" name="Nat. Commun.">
        <title>Genetic determinants of endophytism in the Arabidopsis root mycobiome.</title>
        <authorList>
            <person name="Mesny F."/>
            <person name="Miyauchi S."/>
            <person name="Thiergart T."/>
            <person name="Pickel B."/>
            <person name="Atanasova L."/>
            <person name="Karlsson M."/>
            <person name="Huettel B."/>
            <person name="Barry K.W."/>
            <person name="Haridas S."/>
            <person name="Chen C."/>
            <person name="Bauer D."/>
            <person name="Andreopoulos W."/>
            <person name="Pangilinan J."/>
            <person name="LaButti K."/>
            <person name="Riley R."/>
            <person name="Lipzen A."/>
            <person name="Clum A."/>
            <person name="Drula E."/>
            <person name="Henrissat B."/>
            <person name="Kohler A."/>
            <person name="Grigoriev I.V."/>
            <person name="Martin F.M."/>
            <person name="Hacquard S."/>
        </authorList>
    </citation>
    <scope>NUCLEOTIDE SEQUENCE</scope>
    <source>
        <strain evidence="2">MPI-CAGE-CH-0235</strain>
    </source>
</reference>
<feature type="compositionally biased region" description="Polar residues" evidence="1">
    <location>
        <begin position="540"/>
        <end position="556"/>
    </location>
</feature>
<proteinExistence type="predicted"/>
<gene>
    <name evidence="2" type="ORF">B0I35DRAFT_480214</name>
</gene>